<name>A0A849C1H4_9NOCA</name>
<accession>A0A849C1H4</accession>
<organism evidence="1 2">
    <name type="scientific">Nocardia uniformis</name>
    <dbReference type="NCBI Taxonomy" id="53432"/>
    <lineage>
        <taxon>Bacteria</taxon>
        <taxon>Bacillati</taxon>
        <taxon>Actinomycetota</taxon>
        <taxon>Actinomycetes</taxon>
        <taxon>Mycobacteriales</taxon>
        <taxon>Nocardiaceae</taxon>
        <taxon>Nocardia</taxon>
    </lineage>
</organism>
<dbReference type="Proteomes" id="UP000586827">
    <property type="component" value="Unassembled WGS sequence"/>
</dbReference>
<dbReference type="RefSeq" id="WP_067521006.1">
    <property type="nucleotide sequence ID" value="NZ_JABELX010000005.1"/>
</dbReference>
<reference evidence="1 2" key="1">
    <citation type="submission" date="2020-05" db="EMBL/GenBank/DDBJ databases">
        <title>MicrobeNet Type strains.</title>
        <authorList>
            <person name="Nicholson A.C."/>
        </authorList>
    </citation>
    <scope>NUCLEOTIDE SEQUENCE [LARGE SCALE GENOMIC DNA]</scope>
    <source>
        <strain evidence="1 2">JCM 3224</strain>
    </source>
</reference>
<evidence type="ECO:0000313" key="2">
    <source>
        <dbReference type="Proteomes" id="UP000586827"/>
    </source>
</evidence>
<evidence type="ECO:0000313" key="1">
    <source>
        <dbReference type="EMBL" id="NNH71336.1"/>
    </source>
</evidence>
<dbReference type="EMBL" id="JABELX010000005">
    <property type="protein sequence ID" value="NNH71336.1"/>
    <property type="molecule type" value="Genomic_DNA"/>
</dbReference>
<proteinExistence type="predicted"/>
<sequence>MTDPISSDDVHVRLRFPEGGAVVEYRAPASVARRLADELGRHGVVVTIDDDVHAMLTDLPTTDLWR</sequence>
<gene>
    <name evidence="1" type="ORF">HLB23_15945</name>
</gene>
<comment type="caution">
    <text evidence="1">The sequence shown here is derived from an EMBL/GenBank/DDBJ whole genome shotgun (WGS) entry which is preliminary data.</text>
</comment>
<keyword evidence="2" id="KW-1185">Reference proteome</keyword>
<dbReference type="AlphaFoldDB" id="A0A849C1H4"/>
<protein>
    <submittedName>
        <fullName evidence="1">Uncharacterized protein</fullName>
    </submittedName>
</protein>